<evidence type="ECO:0000313" key="2">
    <source>
        <dbReference type="EMBL" id="QDV50396.1"/>
    </source>
</evidence>
<dbReference type="SUPFAM" id="SSF52799">
    <property type="entry name" value="(Phosphotyrosine protein) phosphatases II"/>
    <property type="match status" value="1"/>
</dbReference>
<dbReference type="GO" id="GO:0009055">
    <property type="term" value="F:electron transfer activity"/>
    <property type="evidence" value="ECO:0007669"/>
    <property type="project" value="InterPro"/>
</dbReference>
<dbReference type="InterPro" id="IPR029021">
    <property type="entry name" value="Prot-tyrosine_phosphatase-like"/>
</dbReference>
<dbReference type="Pfam" id="PF01322">
    <property type="entry name" value="Cytochrom_C_2"/>
    <property type="match status" value="1"/>
</dbReference>
<dbReference type="GO" id="GO:0005506">
    <property type="term" value="F:iron ion binding"/>
    <property type="evidence" value="ECO:0007669"/>
    <property type="project" value="InterPro"/>
</dbReference>
<evidence type="ECO:0000256" key="1">
    <source>
        <dbReference type="SAM" id="SignalP"/>
    </source>
</evidence>
<feature type="chain" id="PRO_5022075457" evidence="1">
    <location>
        <begin position="25"/>
        <end position="310"/>
    </location>
</feature>
<protein>
    <submittedName>
        <fullName evidence="2">Cytochrome C</fullName>
    </submittedName>
</protein>
<keyword evidence="3" id="KW-1185">Reference proteome</keyword>
<reference evidence="2 3" key="1">
    <citation type="submission" date="2019-03" db="EMBL/GenBank/DDBJ databases">
        <title>Deep-cultivation of Planctomycetes and their phenomic and genomic characterization uncovers novel biology.</title>
        <authorList>
            <person name="Wiegand S."/>
            <person name="Jogler M."/>
            <person name="Boedeker C."/>
            <person name="Pinto D."/>
            <person name="Vollmers J."/>
            <person name="Rivas-Marin E."/>
            <person name="Kohn T."/>
            <person name="Peeters S.H."/>
            <person name="Heuer A."/>
            <person name="Rast P."/>
            <person name="Oberbeckmann S."/>
            <person name="Bunk B."/>
            <person name="Jeske O."/>
            <person name="Meyerdierks A."/>
            <person name="Storesund J.E."/>
            <person name="Kallscheuer N."/>
            <person name="Luecker S."/>
            <person name="Lage O.M."/>
            <person name="Pohl T."/>
            <person name="Merkel B.J."/>
            <person name="Hornburger P."/>
            <person name="Mueller R.-W."/>
            <person name="Bruemmer F."/>
            <person name="Labrenz M."/>
            <person name="Spormann A.M."/>
            <person name="Op den Camp H."/>
            <person name="Overmann J."/>
            <person name="Amann R."/>
            <person name="Jetten M.S.M."/>
            <person name="Mascher T."/>
            <person name="Medema M.H."/>
            <person name="Devos D.P."/>
            <person name="Kaster A.-K."/>
            <person name="Ovreas L."/>
            <person name="Rohde M."/>
            <person name="Galperin M.Y."/>
            <person name="Jogler C."/>
        </authorList>
    </citation>
    <scope>NUCLEOTIDE SEQUENCE [LARGE SCALE GENOMIC DNA]</scope>
    <source>
        <strain evidence="2 3">Enr17</strain>
    </source>
</reference>
<dbReference type="KEGG" id="gfm:Enr17x_24360"/>
<keyword evidence="1" id="KW-0732">Signal</keyword>
<accession>A0A518IBC2</accession>
<proteinExistence type="predicted"/>
<dbReference type="GO" id="GO:0020037">
    <property type="term" value="F:heme binding"/>
    <property type="evidence" value="ECO:0007669"/>
    <property type="project" value="InterPro"/>
</dbReference>
<dbReference type="InterPro" id="IPR002321">
    <property type="entry name" value="Cyt_c_II"/>
</dbReference>
<feature type="signal peptide" evidence="1">
    <location>
        <begin position="1"/>
        <end position="24"/>
    </location>
</feature>
<dbReference type="AlphaFoldDB" id="A0A518IBC2"/>
<dbReference type="Gene3D" id="1.20.120.10">
    <property type="entry name" value="Cytochrome c/b562"/>
    <property type="match status" value="1"/>
</dbReference>
<sequence precursor="true">MICARVFVIIGLCFLVTSMEPAYCQSQNADSPKEETSETANSRAQFHSLSRPGLHNVFQIDDQVYSGSGPEGKQSFDALKKMGIKTIISVDGTQPNLKLAKAAGIKYIHIPIGYDGISQDASLSFLKAAKEVKGPVYIHCHHGRHRGPAAAAMVGLCRGSLDKQRALLFLDQAGTSKDYAGLWRDIRQFQVPAAGTRLPELLESARVQPMVTAMAHISHYYEELQKKSESTPPGRQDALRVSLLLREEFHESLRKHSDDYDDTFKTWMRESETEIKQLEAALKQGNQNQVSARLKQLKAQCKRCHKAYRN</sequence>
<dbReference type="EMBL" id="CP037452">
    <property type="protein sequence ID" value="QDV50396.1"/>
    <property type="molecule type" value="Genomic_DNA"/>
</dbReference>
<evidence type="ECO:0000313" key="3">
    <source>
        <dbReference type="Proteomes" id="UP000318313"/>
    </source>
</evidence>
<dbReference type="PROSITE" id="PS51009">
    <property type="entry name" value="CYTCII"/>
    <property type="match status" value="1"/>
</dbReference>
<dbReference type="Proteomes" id="UP000318313">
    <property type="component" value="Chromosome"/>
</dbReference>
<dbReference type="InterPro" id="IPR010980">
    <property type="entry name" value="Cyt_c/b562"/>
</dbReference>
<dbReference type="RefSeq" id="WP_198001107.1">
    <property type="nucleotide sequence ID" value="NZ_CP037452.1"/>
</dbReference>
<dbReference type="SUPFAM" id="SSF47175">
    <property type="entry name" value="Cytochromes"/>
    <property type="match status" value="1"/>
</dbReference>
<gene>
    <name evidence="2" type="ORF">Enr17x_24360</name>
</gene>
<dbReference type="GO" id="GO:0022900">
    <property type="term" value="P:electron transport chain"/>
    <property type="evidence" value="ECO:0007669"/>
    <property type="project" value="InterPro"/>
</dbReference>
<dbReference type="Gene3D" id="3.90.190.10">
    <property type="entry name" value="Protein tyrosine phosphatase superfamily"/>
    <property type="match status" value="1"/>
</dbReference>
<name>A0A518IBC2_9PLAN</name>
<organism evidence="2 3">
    <name type="scientific">Gimesia fumaroli</name>
    <dbReference type="NCBI Taxonomy" id="2527976"/>
    <lineage>
        <taxon>Bacteria</taxon>
        <taxon>Pseudomonadati</taxon>
        <taxon>Planctomycetota</taxon>
        <taxon>Planctomycetia</taxon>
        <taxon>Planctomycetales</taxon>
        <taxon>Planctomycetaceae</taxon>
        <taxon>Gimesia</taxon>
    </lineage>
</organism>